<feature type="non-terminal residue" evidence="2">
    <location>
        <position position="1"/>
    </location>
</feature>
<dbReference type="AlphaFoldDB" id="A0A8X6IJ89"/>
<evidence type="ECO:0000313" key="2">
    <source>
        <dbReference type="EMBL" id="GFS48297.1"/>
    </source>
</evidence>
<feature type="region of interest" description="Disordered" evidence="1">
    <location>
        <begin position="24"/>
        <end position="57"/>
    </location>
</feature>
<organism evidence="2 3">
    <name type="scientific">Nephila pilipes</name>
    <name type="common">Giant wood spider</name>
    <name type="synonym">Nephila maculata</name>
    <dbReference type="NCBI Taxonomy" id="299642"/>
    <lineage>
        <taxon>Eukaryota</taxon>
        <taxon>Metazoa</taxon>
        <taxon>Ecdysozoa</taxon>
        <taxon>Arthropoda</taxon>
        <taxon>Chelicerata</taxon>
        <taxon>Arachnida</taxon>
        <taxon>Araneae</taxon>
        <taxon>Araneomorphae</taxon>
        <taxon>Entelegynae</taxon>
        <taxon>Araneoidea</taxon>
        <taxon>Nephilidae</taxon>
        <taxon>Nephila</taxon>
    </lineage>
</organism>
<name>A0A8X6IJ89_NEPPI</name>
<gene>
    <name evidence="2" type="ORF">NPIL_418251</name>
</gene>
<reference evidence="2" key="1">
    <citation type="submission" date="2020-08" db="EMBL/GenBank/DDBJ databases">
        <title>Multicomponent nature underlies the extraordinary mechanical properties of spider dragline silk.</title>
        <authorList>
            <person name="Kono N."/>
            <person name="Nakamura H."/>
            <person name="Mori M."/>
            <person name="Yoshida Y."/>
            <person name="Ohtoshi R."/>
            <person name="Malay A.D."/>
            <person name="Moran D.A.P."/>
            <person name="Tomita M."/>
            <person name="Numata K."/>
            <person name="Arakawa K."/>
        </authorList>
    </citation>
    <scope>NUCLEOTIDE SEQUENCE</scope>
</reference>
<protein>
    <submittedName>
        <fullName evidence="2">Uncharacterized protein</fullName>
    </submittedName>
</protein>
<feature type="compositionally biased region" description="Acidic residues" evidence="1">
    <location>
        <begin position="25"/>
        <end position="43"/>
    </location>
</feature>
<dbReference type="Proteomes" id="UP000887013">
    <property type="component" value="Unassembled WGS sequence"/>
</dbReference>
<comment type="caution">
    <text evidence="2">The sequence shown here is derived from an EMBL/GenBank/DDBJ whole genome shotgun (WGS) entry which is preliminary data.</text>
</comment>
<accession>A0A8X6IJ89</accession>
<proteinExistence type="predicted"/>
<keyword evidence="3" id="KW-1185">Reference proteome</keyword>
<evidence type="ECO:0000313" key="3">
    <source>
        <dbReference type="Proteomes" id="UP000887013"/>
    </source>
</evidence>
<feature type="compositionally biased region" description="Basic and acidic residues" evidence="1">
    <location>
        <begin position="44"/>
        <end position="55"/>
    </location>
</feature>
<dbReference type="EMBL" id="BMAW01091167">
    <property type="protein sequence ID" value="GFS48297.1"/>
    <property type="molecule type" value="Genomic_DNA"/>
</dbReference>
<sequence length="84" mass="9608">GKNKIFNTNNLNDLEIVRNLLSSDSGDDEDIVLDESDADEEEDTSKREDDSESERVQQAIQKMKIRTIDLQIPKYSTLMETETS</sequence>
<evidence type="ECO:0000256" key="1">
    <source>
        <dbReference type="SAM" id="MobiDB-lite"/>
    </source>
</evidence>